<name>A0ABP8IVF6_9BACT</name>
<dbReference type="PRINTS" id="PR01607">
    <property type="entry name" value="APYRASEFAMLY"/>
</dbReference>
<dbReference type="SUPFAM" id="SSF55816">
    <property type="entry name" value="5'-nucleotidase (syn. UDP-sugar hydrolase), C-terminal domain"/>
    <property type="match status" value="1"/>
</dbReference>
<dbReference type="PROSITE" id="PS51257">
    <property type="entry name" value="PROKAR_LIPOPROTEIN"/>
    <property type="match status" value="1"/>
</dbReference>
<accession>A0ABP8IVF6</accession>
<dbReference type="EMBL" id="BAABHA010000002">
    <property type="protein sequence ID" value="GAA4375552.1"/>
    <property type="molecule type" value="Genomic_DNA"/>
</dbReference>
<dbReference type="InterPro" id="IPR006179">
    <property type="entry name" value="5_nucleotidase/apyrase"/>
</dbReference>
<gene>
    <name evidence="2" type="ORF">GCM10023186_08370</name>
</gene>
<dbReference type="PANTHER" id="PTHR11575:SF24">
    <property type="entry name" value="5'-NUCLEOTIDASE"/>
    <property type="match status" value="1"/>
</dbReference>
<dbReference type="Gene3D" id="3.90.780.10">
    <property type="entry name" value="5'-Nucleotidase, C-terminal domain"/>
    <property type="match status" value="1"/>
</dbReference>
<dbReference type="InterPro" id="IPR008334">
    <property type="entry name" value="5'-Nucleotdase_C"/>
</dbReference>
<evidence type="ECO:0000313" key="2">
    <source>
        <dbReference type="EMBL" id="GAA4375552.1"/>
    </source>
</evidence>
<feature type="domain" description="5'-Nucleotidase C-terminal" evidence="1">
    <location>
        <begin position="73"/>
        <end position="214"/>
    </location>
</feature>
<dbReference type="Pfam" id="PF02872">
    <property type="entry name" value="5_nucleotid_C"/>
    <property type="match status" value="1"/>
</dbReference>
<protein>
    <recommendedName>
        <fullName evidence="1">5'-Nucleotidase C-terminal domain-containing protein</fullName>
    </recommendedName>
</protein>
<sequence>MLFPSFRSASLRRLALGLVVGASSLSACQRAGYQPTLGTTVAETVGGTQPIDPQAEAVIVPYRERVQQQMSEVIGTAPVALRKNQGESPLANFVADVVRVRAGEVLGQPVDLGIMPNGSLRSELPAGNITVGSVFELMPFENEVVVLDLSGPLVQQMFDYAAAIKMAFSGATYTSVNGKATDILIGGKPLDPARTYTIAISDYHAGGGDRLDFLKPLTPRKTGVLVRTAVNDHIRALTKAGKTVEAKVEGRVKS</sequence>
<keyword evidence="3" id="KW-1185">Reference proteome</keyword>
<organism evidence="2 3">
    <name type="scientific">Hymenobacter koreensis</name>
    <dbReference type="NCBI Taxonomy" id="1084523"/>
    <lineage>
        <taxon>Bacteria</taxon>
        <taxon>Pseudomonadati</taxon>
        <taxon>Bacteroidota</taxon>
        <taxon>Cytophagia</taxon>
        <taxon>Cytophagales</taxon>
        <taxon>Hymenobacteraceae</taxon>
        <taxon>Hymenobacter</taxon>
    </lineage>
</organism>
<dbReference type="RefSeq" id="WP_345221675.1">
    <property type="nucleotide sequence ID" value="NZ_BAABHA010000002.1"/>
</dbReference>
<dbReference type="InterPro" id="IPR036907">
    <property type="entry name" value="5'-Nucleotdase_C_sf"/>
</dbReference>
<comment type="caution">
    <text evidence="2">The sequence shown here is derived from an EMBL/GenBank/DDBJ whole genome shotgun (WGS) entry which is preliminary data.</text>
</comment>
<reference evidence="3" key="1">
    <citation type="journal article" date="2019" name="Int. J. Syst. Evol. Microbiol.">
        <title>The Global Catalogue of Microorganisms (GCM) 10K type strain sequencing project: providing services to taxonomists for standard genome sequencing and annotation.</title>
        <authorList>
            <consortium name="The Broad Institute Genomics Platform"/>
            <consortium name="The Broad Institute Genome Sequencing Center for Infectious Disease"/>
            <person name="Wu L."/>
            <person name="Ma J."/>
        </authorList>
    </citation>
    <scope>NUCLEOTIDE SEQUENCE [LARGE SCALE GENOMIC DNA]</scope>
    <source>
        <strain evidence="3">JCM 17924</strain>
    </source>
</reference>
<proteinExistence type="predicted"/>
<dbReference type="Proteomes" id="UP001500454">
    <property type="component" value="Unassembled WGS sequence"/>
</dbReference>
<evidence type="ECO:0000259" key="1">
    <source>
        <dbReference type="Pfam" id="PF02872"/>
    </source>
</evidence>
<evidence type="ECO:0000313" key="3">
    <source>
        <dbReference type="Proteomes" id="UP001500454"/>
    </source>
</evidence>
<dbReference type="PANTHER" id="PTHR11575">
    <property type="entry name" value="5'-NUCLEOTIDASE-RELATED"/>
    <property type="match status" value="1"/>
</dbReference>